<dbReference type="AlphaFoldDB" id="A0A6G0U957"/>
<feature type="transmembrane region" description="Helical" evidence="1">
    <location>
        <begin position="104"/>
        <end position="124"/>
    </location>
</feature>
<reference evidence="2 3" key="1">
    <citation type="submission" date="2019-08" db="EMBL/GenBank/DDBJ databases">
        <title>The genome of the soybean aphid Biotype 1, its phylome, world population structure and adaptation to the North American continent.</title>
        <authorList>
            <person name="Giordano R."/>
            <person name="Donthu R.K."/>
            <person name="Hernandez A.G."/>
            <person name="Wright C.L."/>
            <person name="Zimin A.V."/>
        </authorList>
    </citation>
    <scope>NUCLEOTIDE SEQUENCE [LARGE SCALE GENOMIC DNA]</scope>
    <source>
        <tissue evidence="2">Whole aphids</tissue>
    </source>
</reference>
<name>A0A6G0U957_APHGL</name>
<sequence length="170" mass="19410">TKIKPTYRIANIVILLQIKIEIKIVQHLLLVSIAKEFLKQQYNLDKYHDNLNKKHTATTFSRNSMFLSYHKIKCMFENHTNFLASSLSVSFLCKSCFSSTTDSLISAFFFILYLVAAFLFCSFLRNRFSSLGAFGVYGLSRLVVISLYESVWLLASDDIKSDNVSSSTTN</sequence>
<keyword evidence="1" id="KW-0812">Transmembrane</keyword>
<dbReference type="Proteomes" id="UP000475862">
    <property type="component" value="Unassembled WGS sequence"/>
</dbReference>
<keyword evidence="1" id="KW-0472">Membrane</keyword>
<accession>A0A6G0U957</accession>
<keyword evidence="3" id="KW-1185">Reference proteome</keyword>
<comment type="caution">
    <text evidence="2">The sequence shown here is derived from an EMBL/GenBank/DDBJ whole genome shotgun (WGS) entry which is preliminary data.</text>
</comment>
<evidence type="ECO:0000313" key="2">
    <source>
        <dbReference type="EMBL" id="KAE9545483.1"/>
    </source>
</evidence>
<evidence type="ECO:0000313" key="3">
    <source>
        <dbReference type="Proteomes" id="UP000475862"/>
    </source>
</evidence>
<proteinExistence type="predicted"/>
<protein>
    <submittedName>
        <fullName evidence="2">Uncharacterized protein</fullName>
    </submittedName>
</protein>
<feature type="non-terminal residue" evidence="2">
    <location>
        <position position="1"/>
    </location>
</feature>
<gene>
    <name evidence="2" type="ORF">AGLY_001026</name>
</gene>
<organism evidence="2 3">
    <name type="scientific">Aphis glycines</name>
    <name type="common">Soybean aphid</name>
    <dbReference type="NCBI Taxonomy" id="307491"/>
    <lineage>
        <taxon>Eukaryota</taxon>
        <taxon>Metazoa</taxon>
        <taxon>Ecdysozoa</taxon>
        <taxon>Arthropoda</taxon>
        <taxon>Hexapoda</taxon>
        <taxon>Insecta</taxon>
        <taxon>Pterygota</taxon>
        <taxon>Neoptera</taxon>
        <taxon>Paraneoptera</taxon>
        <taxon>Hemiptera</taxon>
        <taxon>Sternorrhyncha</taxon>
        <taxon>Aphidomorpha</taxon>
        <taxon>Aphidoidea</taxon>
        <taxon>Aphididae</taxon>
        <taxon>Aphidini</taxon>
        <taxon>Aphis</taxon>
        <taxon>Aphis</taxon>
    </lineage>
</organism>
<feature type="transmembrane region" description="Helical" evidence="1">
    <location>
        <begin position="131"/>
        <end position="155"/>
    </location>
</feature>
<evidence type="ECO:0000256" key="1">
    <source>
        <dbReference type="SAM" id="Phobius"/>
    </source>
</evidence>
<dbReference type="EMBL" id="VYZN01000001">
    <property type="protein sequence ID" value="KAE9545483.1"/>
    <property type="molecule type" value="Genomic_DNA"/>
</dbReference>
<keyword evidence="1" id="KW-1133">Transmembrane helix</keyword>